<feature type="compositionally biased region" description="Polar residues" evidence="2">
    <location>
        <begin position="361"/>
        <end position="371"/>
    </location>
</feature>
<evidence type="ECO:0000256" key="2">
    <source>
        <dbReference type="SAM" id="MobiDB-lite"/>
    </source>
</evidence>
<feature type="region of interest" description="Disordered" evidence="2">
    <location>
        <begin position="691"/>
        <end position="760"/>
    </location>
</feature>
<dbReference type="InterPro" id="IPR007275">
    <property type="entry name" value="YTH_domain"/>
</dbReference>
<dbReference type="AlphaFoldDB" id="A0AAQ3WPG0"/>
<dbReference type="GO" id="GO:0061157">
    <property type="term" value="P:mRNA destabilization"/>
    <property type="evidence" value="ECO:0007669"/>
    <property type="project" value="TreeGrafter"/>
</dbReference>
<keyword evidence="1" id="KW-0694">RNA-binding</keyword>
<dbReference type="Proteomes" id="UP001341281">
    <property type="component" value="Chromosome 04"/>
</dbReference>
<dbReference type="EMBL" id="CP144748">
    <property type="protein sequence ID" value="WVZ69283.1"/>
    <property type="molecule type" value="Genomic_DNA"/>
</dbReference>
<feature type="compositionally biased region" description="Polar residues" evidence="2">
    <location>
        <begin position="335"/>
        <end position="346"/>
    </location>
</feature>
<feature type="region of interest" description="Disordered" evidence="2">
    <location>
        <begin position="335"/>
        <end position="424"/>
    </location>
</feature>
<dbReference type="GO" id="GO:0005737">
    <property type="term" value="C:cytoplasm"/>
    <property type="evidence" value="ECO:0007669"/>
    <property type="project" value="TreeGrafter"/>
</dbReference>
<comment type="similarity">
    <text evidence="1">Belongs to the YTHDF family.</text>
</comment>
<gene>
    <name evidence="4" type="ORF">U9M48_018095</name>
</gene>
<dbReference type="Pfam" id="PF04146">
    <property type="entry name" value="YTH"/>
    <property type="match status" value="1"/>
</dbReference>
<feature type="compositionally biased region" description="Pro residues" evidence="2">
    <location>
        <begin position="53"/>
        <end position="66"/>
    </location>
</feature>
<evidence type="ECO:0000256" key="1">
    <source>
        <dbReference type="RuleBase" id="RU369095"/>
    </source>
</evidence>
<protein>
    <recommendedName>
        <fullName evidence="1">YTH domain-containing family protein</fullName>
    </recommendedName>
</protein>
<dbReference type="PANTHER" id="PTHR12357">
    <property type="entry name" value="YTH YT521-B HOMOLOGY DOMAIN-CONTAINING"/>
    <property type="match status" value="1"/>
</dbReference>
<dbReference type="GO" id="GO:0003729">
    <property type="term" value="F:mRNA binding"/>
    <property type="evidence" value="ECO:0007669"/>
    <property type="project" value="UniProtKB-UniRule"/>
</dbReference>
<organism evidence="4 5">
    <name type="scientific">Paspalum notatum var. saurae</name>
    <dbReference type="NCBI Taxonomy" id="547442"/>
    <lineage>
        <taxon>Eukaryota</taxon>
        <taxon>Viridiplantae</taxon>
        <taxon>Streptophyta</taxon>
        <taxon>Embryophyta</taxon>
        <taxon>Tracheophyta</taxon>
        <taxon>Spermatophyta</taxon>
        <taxon>Magnoliopsida</taxon>
        <taxon>Liliopsida</taxon>
        <taxon>Poales</taxon>
        <taxon>Poaceae</taxon>
        <taxon>PACMAD clade</taxon>
        <taxon>Panicoideae</taxon>
        <taxon>Andropogonodae</taxon>
        <taxon>Paspaleae</taxon>
        <taxon>Paspalinae</taxon>
        <taxon>Paspalum</taxon>
    </lineage>
</organism>
<dbReference type="GO" id="GO:1990247">
    <property type="term" value="F:N6-methyladenosine-containing RNA reader activity"/>
    <property type="evidence" value="ECO:0007669"/>
    <property type="project" value="UniProtKB-UniRule"/>
</dbReference>
<evidence type="ECO:0000313" key="5">
    <source>
        <dbReference type="Proteomes" id="UP001341281"/>
    </source>
</evidence>
<reference evidence="4 5" key="1">
    <citation type="submission" date="2024-02" db="EMBL/GenBank/DDBJ databases">
        <title>High-quality chromosome-scale genome assembly of Pensacola bahiagrass (Paspalum notatum Flugge var. saurae).</title>
        <authorList>
            <person name="Vega J.M."/>
            <person name="Podio M."/>
            <person name="Orjuela J."/>
            <person name="Siena L.A."/>
            <person name="Pessino S.C."/>
            <person name="Combes M.C."/>
            <person name="Mariac C."/>
            <person name="Albertini E."/>
            <person name="Pupilli F."/>
            <person name="Ortiz J.P.A."/>
            <person name="Leblanc O."/>
        </authorList>
    </citation>
    <scope>NUCLEOTIDE SEQUENCE [LARGE SCALE GENOMIC DNA]</scope>
    <source>
        <strain evidence="4">R1</strain>
        <tissue evidence="4">Leaf</tissue>
    </source>
</reference>
<dbReference type="CDD" id="cd21134">
    <property type="entry name" value="YTH"/>
    <property type="match status" value="1"/>
</dbReference>
<feature type="domain" description="YTH" evidence="3">
    <location>
        <begin position="509"/>
        <end position="650"/>
    </location>
</feature>
<proteinExistence type="inferred from homology"/>
<sequence length="760" mass="83499">MTRFLWQARSRLPSPESKVQSHRPKIAVHQKKKASPSPKLAAASSPSASASAPAPPPSPRLSCAPPPFRLRRTGILPRRSLVLARWRTLCHAFTDASVFSLCSGGRSRRGTGAVELEDTRSNPGFFCGELWCGLMEPKGELGQQKRILPYPIEEAMDSLKVDASTKASNVNLPAKKDASSSDAVSCISSGDAASTVKESEMYQESFVGDQGMYYYGYYYPGSYGGWDENGYFVGYNGLEMHPAVVQADNGSYLCYLPGYENGYASYSSVVPGGITNADGQYVSKEPYYSAAIPMQDPSTPGIFAQPELLPAYSWDPSFVLLDGVHGHPVDAHQTNYAARPKYSSNKHAVPPSKPARGAKSATDTAKGSSSALEIVPNAVDSSPSSKGTNKGSGASITKGHLPSSKFVMHNNNNQGKNSVYQSKGINVKESGRSWNSGEKLKMRSKLNGYSDSDISNEDIHTDNSKHSLSPRADAGLSSAADADNSIASPLPISKNMYNLQDFVMKYEQALFFVIKSYSEDDIHKSIKYNVWASTPNGNKRLDNAYRLAQERMAEKGTKCPVFLFFSVNASGQFCGVAEMVGPVDFNRNMNFWQQDKWNGFFPVKWHIIKDVPNPQFRHIILANNENKPVTNSRDTQEVKFSQGMEMLSIIKNFVCKTSILDDFDYYENRQKVMQDRRGKPLPSFDHLLPKAEKTSEIKKHTQPTSTTELGRTKSNEEQGNNVGMALDTIKKNEEQSGNVSEVLDTAQSNKEHSNTVATEG</sequence>
<evidence type="ECO:0000259" key="3">
    <source>
        <dbReference type="PROSITE" id="PS50882"/>
    </source>
</evidence>
<feature type="compositionally biased region" description="Polar residues" evidence="2">
    <location>
        <begin position="379"/>
        <end position="395"/>
    </location>
</feature>
<accession>A0AAQ3WPG0</accession>
<dbReference type="Gene3D" id="3.10.590.10">
    <property type="entry name" value="ph1033 like domains"/>
    <property type="match status" value="1"/>
</dbReference>
<dbReference type="PROSITE" id="PS50882">
    <property type="entry name" value="YTH"/>
    <property type="match status" value="1"/>
</dbReference>
<feature type="region of interest" description="Disordered" evidence="2">
    <location>
        <begin position="445"/>
        <end position="476"/>
    </location>
</feature>
<name>A0AAQ3WPG0_PASNO</name>
<keyword evidence="5" id="KW-1185">Reference proteome</keyword>
<comment type="function">
    <text evidence="1">Specifically recognizes and binds N6-methyladenosine (m6A)-containing RNAs, and regulates mRNA stability. M6A is a modification present at internal sites of mRNAs and some non-coding RNAs and plays a role in mRNA stability and processing.</text>
</comment>
<feature type="compositionally biased region" description="Low complexity" evidence="2">
    <location>
        <begin position="35"/>
        <end position="52"/>
    </location>
</feature>
<feature type="compositionally biased region" description="Basic residues" evidence="2">
    <location>
        <begin position="20"/>
        <end position="34"/>
    </location>
</feature>
<evidence type="ECO:0000313" key="4">
    <source>
        <dbReference type="EMBL" id="WVZ69283.1"/>
    </source>
</evidence>
<dbReference type="PANTHER" id="PTHR12357:SF127">
    <property type="entry name" value="YTH DOMAIN-CONTAINING FAMILY PROTEIN"/>
    <property type="match status" value="1"/>
</dbReference>
<feature type="region of interest" description="Disordered" evidence="2">
    <location>
        <begin position="1"/>
        <end position="66"/>
    </location>
</feature>
<dbReference type="InterPro" id="IPR045168">
    <property type="entry name" value="YTH_prot"/>
</dbReference>
<feature type="compositionally biased region" description="Polar residues" evidence="2">
    <location>
        <begin position="409"/>
        <end position="424"/>
    </location>
</feature>